<proteinExistence type="predicted"/>
<comment type="caution">
    <text evidence="2">The sequence shown here is derived from an EMBL/GenBank/DDBJ whole genome shotgun (WGS) entry which is preliminary data.</text>
</comment>
<organism evidence="2 3">
    <name type="scientific">Tanacetum coccineum</name>
    <dbReference type="NCBI Taxonomy" id="301880"/>
    <lineage>
        <taxon>Eukaryota</taxon>
        <taxon>Viridiplantae</taxon>
        <taxon>Streptophyta</taxon>
        <taxon>Embryophyta</taxon>
        <taxon>Tracheophyta</taxon>
        <taxon>Spermatophyta</taxon>
        <taxon>Magnoliopsida</taxon>
        <taxon>eudicotyledons</taxon>
        <taxon>Gunneridae</taxon>
        <taxon>Pentapetalae</taxon>
        <taxon>asterids</taxon>
        <taxon>campanulids</taxon>
        <taxon>Asterales</taxon>
        <taxon>Asteraceae</taxon>
        <taxon>Asteroideae</taxon>
        <taxon>Anthemideae</taxon>
        <taxon>Anthemidinae</taxon>
        <taxon>Tanacetum</taxon>
    </lineage>
</organism>
<reference evidence="2" key="2">
    <citation type="submission" date="2022-01" db="EMBL/GenBank/DDBJ databases">
        <authorList>
            <person name="Yamashiro T."/>
            <person name="Shiraishi A."/>
            <person name="Satake H."/>
            <person name="Nakayama K."/>
        </authorList>
    </citation>
    <scope>NUCLEOTIDE SEQUENCE</scope>
</reference>
<protein>
    <submittedName>
        <fullName evidence="2">Retrovirus-related pol polyprotein from transposon TNT 1-94</fullName>
    </submittedName>
</protein>
<accession>A0ABQ5FU80</accession>
<dbReference type="Proteomes" id="UP001151760">
    <property type="component" value="Unassembled WGS sequence"/>
</dbReference>
<evidence type="ECO:0000256" key="1">
    <source>
        <dbReference type="SAM" id="MobiDB-lite"/>
    </source>
</evidence>
<keyword evidence="3" id="KW-1185">Reference proteome</keyword>
<evidence type="ECO:0000313" key="2">
    <source>
        <dbReference type="EMBL" id="GJT66007.1"/>
    </source>
</evidence>
<gene>
    <name evidence="2" type="ORF">Tco_1017487</name>
</gene>
<name>A0ABQ5FU80_9ASTR</name>
<feature type="compositionally biased region" description="Polar residues" evidence="1">
    <location>
        <begin position="192"/>
        <end position="202"/>
    </location>
</feature>
<feature type="compositionally biased region" description="Low complexity" evidence="1">
    <location>
        <begin position="177"/>
        <end position="191"/>
    </location>
</feature>
<evidence type="ECO:0000313" key="3">
    <source>
        <dbReference type="Proteomes" id="UP001151760"/>
    </source>
</evidence>
<feature type="region of interest" description="Disordered" evidence="1">
    <location>
        <begin position="163"/>
        <end position="202"/>
    </location>
</feature>
<reference evidence="2" key="1">
    <citation type="journal article" date="2022" name="Int. J. Mol. Sci.">
        <title>Draft Genome of Tanacetum Coccineum: Genomic Comparison of Closely Related Tanacetum-Family Plants.</title>
        <authorList>
            <person name="Yamashiro T."/>
            <person name="Shiraishi A."/>
            <person name="Nakayama K."/>
            <person name="Satake H."/>
        </authorList>
    </citation>
    <scope>NUCLEOTIDE SEQUENCE</scope>
</reference>
<sequence length="381" mass="42089">MRNGANKATNCLDPNASPPLIDMFEAFCGNINRVTEAITFSASIPASASSPISGPTSYAKLVTEEPTMIELRVDVKLKDTIVVAMPNLVGEDFYMCTIRIEYEWKPPKCSSCKVFGHVLDECPKIIASDVEKNFKNPRQAARGVQQTTISSKEVSNSNSFDALNSFENDDDLGTNGGNSKSAGKGSNSGVSPSNHGFINVASSGTSTTPIVENFDKLERQIIKEKRTLVDDDVKPLPKVVSTENTDSDSQVEEVVDEHLDNFVETLLYGWDTLKLKDVLATLNFKELQKMTAAKGDGGERLYMRERSGQRDMVNEDQVFVSRADGYDSADVMMVMCVEQQLDGIMDLGGSYHMTYTRDYLVYFEEYDSGNVVLGDGREYRV</sequence>
<dbReference type="EMBL" id="BQNB010017678">
    <property type="protein sequence ID" value="GJT66007.1"/>
    <property type="molecule type" value="Genomic_DNA"/>
</dbReference>